<dbReference type="InterPro" id="IPR025714">
    <property type="entry name" value="Methyltranfer_dom"/>
</dbReference>
<comment type="catalytic activity">
    <reaction evidence="4">
        <text>L-glutaminyl-[peptide chain release factor] + S-adenosyl-L-methionine = N(5)-methyl-L-glutaminyl-[peptide chain release factor] + S-adenosyl-L-homocysteine + H(+)</text>
        <dbReference type="Rhea" id="RHEA:42896"/>
        <dbReference type="Rhea" id="RHEA-COMP:10271"/>
        <dbReference type="Rhea" id="RHEA-COMP:10272"/>
        <dbReference type="ChEBI" id="CHEBI:15378"/>
        <dbReference type="ChEBI" id="CHEBI:30011"/>
        <dbReference type="ChEBI" id="CHEBI:57856"/>
        <dbReference type="ChEBI" id="CHEBI:59789"/>
        <dbReference type="ChEBI" id="CHEBI:61891"/>
        <dbReference type="EC" id="2.1.1.297"/>
    </reaction>
</comment>
<dbReference type="InterPro" id="IPR019874">
    <property type="entry name" value="RF_methyltr_PrmC"/>
</dbReference>
<feature type="binding site" evidence="4">
    <location>
        <begin position="122"/>
        <end position="126"/>
    </location>
    <ligand>
        <name>S-adenosyl-L-methionine</name>
        <dbReference type="ChEBI" id="CHEBI:59789"/>
    </ligand>
</feature>
<dbReference type="Gene3D" id="3.40.50.150">
    <property type="entry name" value="Vaccinia Virus protein VP39"/>
    <property type="match status" value="1"/>
</dbReference>
<dbReference type="Pfam" id="PF17827">
    <property type="entry name" value="PrmC_N"/>
    <property type="match status" value="1"/>
</dbReference>
<evidence type="ECO:0000256" key="1">
    <source>
        <dbReference type="ARBA" id="ARBA00022603"/>
    </source>
</evidence>
<feature type="binding site" evidence="4">
    <location>
        <position position="174"/>
    </location>
    <ligand>
        <name>S-adenosyl-L-methionine</name>
        <dbReference type="ChEBI" id="CHEBI:59789"/>
    </ligand>
</feature>
<comment type="function">
    <text evidence="4">Methylates the class 1 translation termination release factors RF1/PrfA and RF2/PrfB on the glutamine residue of the universally conserved GGQ motif.</text>
</comment>
<dbReference type="SUPFAM" id="SSF53335">
    <property type="entry name" value="S-adenosyl-L-methionine-dependent methyltransferases"/>
    <property type="match status" value="1"/>
</dbReference>
<feature type="binding site" evidence="4">
    <location>
        <begin position="188"/>
        <end position="191"/>
    </location>
    <ligand>
        <name>substrate</name>
    </ligand>
</feature>
<dbReference type="GO" id="GO:0032259">
    <property type="term" value="P:methylation"/>
    <property type="evidence" value="ECO:0007669"/>
    <property type="project" value="UniProtKB-KW"/>
</dbReference>
<dbReference type="InterPro" id="IPR040758">
    <property type="entry name" value="PrmC_N"/>
</dbReference>
<dbReference type="GO" id="GO:0003676">
    <property type="term" value="F:nucleic acid binding"/>
    <property type="evidence" value="ECO:0007669"/>
    <property type="project" value="InterPro"/>
</dbReference>
<reference evidence="7 8" key="1">
    <citation type="submission" date="2016-04" db="EMBL/GenBank/DDBJ databases">
        <title>Draft genome sequence of freshwater magnetotactic bacteria Magnetospirillum marisnigri SP-1 and Magnetospirillum moscoviense BB-1.</title>
        <authorList>
            <person name="Koziaeva V."/>
            <person name="Dziuba M.V."/>
            <person name="Ivanov T.M."/>
            <person name="Kuznetsov B."/>
            <person name="Grouzdev D.S."/>
        </authorList>
    </citation>
    <scope>NUCLEOTIDE SEQUENCE [LARGE SCALE GENOMIC DNA]</scope>
    <source>
        <strain evidence="7 8">BB-1</strain>
    </source>
</reference>
<dbReference type="Gene3D" id="1.10.8.10">
    <property type="entry name" value="DNA helicase RuvA subunit, C-terminal domain"/>
    <property type="match status" value="1"/>
</dbReference>
<dbReference type="STRING" id="1437059.A6A05_02735"/>
<name>A0A178MLH1_9PROT</name>
<feature type="binding site" evidence="4">
    <location>
        <position position="145"/>
    </location>
    <ligand>
        <name>S-adenosyl-L-methionine</name>
        <dbReference type="ChEBI" id="CHEBI:59789"/>
    </ligand>
</feature>
<protein>
    <recommendedName>
        <fullName evidence="4">Release factor glutamine methyltransferase</fullName>
        <shortName evidence="4">RF MTase</shortName>
        <ecNumber evidence="4">2.1.1.297</ecNumber>
    </recommendedName>
    <alternativeName>
        <fullName evidence="4">N5-glutamine methyltransferase PrmC</fullName>
    </alternativeName>
    <alternativeName>
        <fullName evidence="4">Protein-(glutamine-N5) MTase PrmC</fullName>
    </alternativeName>
    <alternativeName>
        <fullName evidence="4">Protein-glutamine N-methyltransferase PrmC</fullName>
    </alternativeName>
</protein>
<keyword evidence="8" id="KW-1185">Reference proteome</keyword>
<keyword evidence="1 4" id="KW-0489">Methyltransferase</keyword>
<feature type="domain" description="Methyltransferase" evidence="5">
    <location>
        <begin position="116"/>
        <end position="240"/>
    </location>
</feature>
<feature type="binding site" evidence="4">
    <location>
        <position position="188"/>
    </location>
    <ligand>
        <name>S-adenosyl-L-methionine</name>
        <dbReference type="ChEBI" id="CHEBI:59789"/>
    </ligand>
</feature>
<dbReference type="EMBL" id="LWQU01000152">
    <property type="protein sequence ID" value="OAN48997.1"/>
    <property type="molecule type" value="Genomic_DNA"/>
</dbReference>
<gene>
    <name evidence="4" type="primary">prmC</name>
    <name evidence="7" type="ORF">A6A05_02735</name>
</gene>
<feature type="domain" description="Release factor glutamine methyltransferase N-terminal" evidence="6">
    <location>
        <begin position="7"/>
        <end position="76"/>
    </location>
</feature>
<dbReference type="InterPro" id="IPR002052">
    <property type="entry name" value="DNA_methylase_N6_adenine_CS"/>
</dbReference>
<dbReference type="InterPro" id="IPR029063">
    <property type="entry name" value="SAM-dependent_MTases_sf"/>
</dbReference>
<evidence type="ECO:0000313" key="8">
    <source>
        <dbReference type="Proteomes" id="UP000078543"/>
    </source>
</evidence>
<evidence type="ECO:0000259" key="5">
    <source>
        <dbReference type="Pfam" id="PF13847"/>
    </source>
</evidence>
<sequence>MILAGAWVAALAERFAAAGISDSRFDARLLVAEVLGLTPGRLTAFPETAVSPAQAARLEELAARRAAREPMSHVLGHRGFWTLDLAVTQDTLAPRPDTETLVEAVLARIADRTAPLRLLDLGTGTGCILLALLSELPNATGLGIDRSAGALAVAAANARANHLDGRAGFQLGDWSQGLAGPFDVIVSNPPYIPDGDIDALEPEVARFEPRGALAGGADGLDCYRLLAPQMAALAAPGGIVAFEVGQGQDGAVARLMEQAGLCAADVVADLAGIGRCVIAAA</sequence>
<evidence type="ECO:0000256" key="4">
    <source>
        <dbReference type="HAMAP-Rule" id="MF_02126"/>
    </source>
</evidence>
<comment type="caution">
    <text evidence="7">The sequence shown here is derived from an EMBL/GenBank/DDBJ whole genome shotgun (WGS) entry which is preliminary data.</text>
</comment>
<dbReference type="PANTHER" id="PTHR18895">
    <property type="entry name" value="HEMK METHYLTRANSFERASE"/>
    <property type="match status" value="1"/>
</dbReference>
<dbReference type="PROSITE" id="PS00092">
    <property type="entry name" value="N6_MTASE"/>
    <property type="match status" value="1"/>
</dbReference>
<dbReference type="CDD" id="cd02440">
    <property type="entry name" value="AdoMet_MTases"/>
    <property type="match status" value="1"/>
</dbReference>
<dbReference type="EC" id="2.1.1.297" evidence="4"/>
<accession>A0A178MLH1</accession>
<dbReference type="OrthoDB" id="9800643at2"/>
<dbReference type="Pfam" id="PF13847">
    <property type="entry name" value="Methyltransf_31"/>
    <property type="match status" value="1"/>
</dbReference>
<dbReference type="PANTHER" id="PTHR18895:SF74">
    <property type="entry name" value="MTRF1L RELEASE FACTOR GLUTAMINE METHYLTRANSFERASE"/>
    <property type="match status" value="1"/>
</dbReference>
<evidence type="ECO:0000313" key="7">
    <source>
        <dbReference type="EMBL" id="OAN48997.1"/>
    </source>
</evidence>
<keyword evidence="2 4" id="KW-0808">Transferase</keyword>
<organism evidence="7 8">
    <name type="scientific">Magnetospirillum moscoviense</name>
    <dbReference type="NCBI Taxonomy" id="1437059"/>
    <lineage>
        <taxon>Bacteria</taxon>
        <taxon>Pseudomonadati</taxon>
        <taxon>Pseudomonadota</taxon>
        <taxon>Alphaproteobacteria</taxon>
        <taxon>Rhodospirillales</taxon>
        <taxon>Rhodospirillaceae</taxon>
        <taxon>Magnetospirillum</taxon>
    </lineage>
</organism>
<dbReference type="AlphaFoldDB" id="A0A178MLH1"/>
<evidence type="ECO:0000259" key="6">
    <source>
        <dbReference type="Pfam" id="PF17827"/>
    </source>
</evidence>
<dbReference type="NCBIfam" id="TIGR03534">
    <property type="entry name" value="RF_mod_PrmC"/>
    <property type="match status" value="1"/>
</dbReference>
<dbReference type="GO" id="GO:0102559">
    <property type="term" value="F:peptide chain release factor N(5)-glutamine methyltransferase activity"/>
    <property type="evidence" value="ECO:0007669"/>
    <property type="project" value="UniProtKB-EC"/>
</dbReference>
<dbReference type="Proteomes" id="UP000078543">
    <property type="component" value="Unassembled WGS sequence"/>
</dbReference>
<dbReference type="HAMAP" id="MF_02126">
    <property type="entry name" value="RF_methyltr_PrmC"/>
    <property type="match status" value="1"/>
</dbReference>
<dbReference type="InterPro" id="IPR004556">
    <property type="entry name" value="HemK-like"/>
</dbReference>
<evidence type="ECO:0000256" key="2">
    <source>
        <dbReference type="ARBA" id="ARBA00022679"/>
    </source>
</evidence>
<dbReference type="NCBIfam" id="TIGR00536">
    <property type="entry name" value="hemK_fam"/>
    <property type="match status" value="1"/>
</dbReference>
<comment type="similarity">
    <text evidence="4">Belongs to the protein N5-glutamine methyltransferase family. PrmC subfamily.</text>
</comment>
<evidence type="ECO:0000256" key="3">
    <source>
        <dbReference type="ARBA" id="ARBA00022691"/>
    </source>
</evidence>
<keyword evidence="3 4" id="KW-0949">S-adenosyl-L-methionine</keyword>
<dbReference type="InterPro" id="IPR050320">
    <property type="entry name" value="N5-glutamine_MTase"/>
</dbReference>
<proteinExistence type="inferred from homology"/>